<dbReference type="EMBL" id="BSPD01000027">
    <property type="protein sequence ID" value="GLS25207.1"/>
    <property type="molecule type" value="Genomic_DNA"/>
</dbReference>
<sequence>MSGIELPKLLRKHLLQYAEIHAPFQSVPKRAPIIPILIPNGNAEFMRIDEKISVKKVAF</sequence>
<proteinExistence type="predicted"/>
<protein>
    <submittedName>
        <fullName evidence="1">Uncharacterized protein</fullName>
    </submittedName>
</protein>
<organism evidence="1 2">
    <name type="scientific">Marinibactrum halimedae</name>
    <dbReference type="NCBI Taxonomy" id="1444977"/>
    <lineage>
        <taxon>Bacteria</taxon>
        <taxon>Pseudomonadati</taxon>
        <taxon>Pseudomonadota</taxon>
        <taxon>Gammaproteobacteria</taxon>
        <taxon>Cellvibrionales</taxon>
        <taxon>Cellvibrionaceae</taxon>
        <taxon>Marinibactrum</taxon>
    </lineage>
</organism>
<evidence type="ECO:0000313" key="2">
    <source>
        <dbReference type="Proteomes" id="UP001156870"/>
    </source>
</evidence>
<name>A0AA37WNR7_9GAMM</name>
<reference evidence="1 2" key="1">
    <citation type="journal article" date="2014" name="Int. J. Syst. Evol. Microbiol.">
        <title>Complete genome sequence of Corynebacterium casei LMG S-19264T (=DSM 44701T), isolated from a smear-ripened cheese.</title>
        <authorList>
            <consortium name="US DOE Joint Genome Institute (JGI-PGF)"/>
            <person name="Walter F."/>
            <person name="Albersmeier A."/>
            <person name="Kalinowski J."/>
            <person name="Ruckert C."/>
        </authorList>
    </citation>
    <scope>NUCLEOTIDE SEQUENCE [LARGE SCALE GENOMIC DNA]</scope>
    <source>
        <strain evidence="1 2">NBRC 110095</strain>
    </source>
</reference>
<accession>A0AA37WNR7</accession>
<evidence type="ECO:0000313" key="1">
    <source>
        <dbReference type="EMBL" id="GLS25207.1"/>
    </source>
</evidence>
<gene>
    <name evidence="1" type="ORF">GCM10007877_09210</name>
</gene>
<keyword evidence="2" id="KW-1185">Reference proteome</keyword>
<comment type="caution">
    <text evidence="1">The sequence shown here is derived from an EMBL/GenBank/DDBJ whole genome shotgun (WGS) entry which is preliminary data.</text>
</comment>
<dbReference type="AlphaFoldDB" id="A0AA37WNR7"/>
<dbReference type="Proteomes" id="UP001156870">
    <property type="component" value="Unassembled WGS sequence"/>
</dbReference>